<dbReference type="SMART" id="SM00449">
    <property type="entry name" value="SPRY"/>
    <property type="match status" value="1"/>
</dbReference>
<keyword evidence="3" id="KW-0862">Zinc</keyword>
<evidence type="ECO:0000256" key="3">
    <source>
        <dbReference type="ARBA" id="ARBA00022833"/>
    </source>
</evidence>
<dbReference type="Pfam" id="PF13920">
    <property type="entry name" value="zf-C3HC4_3"/>
    <property type="match status" value="1"/>
</dbReference>
<sequence>MVNLLQIILCQELELWLNEPRFEVNWLRQQIVPCHDREPSYLSTDTSGINAMLNHEDVSEYLKIGTNGLEARCDASSFESVRCTFEAVDGVWFYEALILTAGVMQIGFATKQSRFCNHEGYGIGDDEYSLAYDGCRQLLWHNAQFEKHEHKPWNAGDYLGCLLDIPGCFVQFYLNGQPLQNPHRKFMERRMTNFDSGIFAAASFMSFQQCRFNFGHHPFRYPPLNIEFKTFNEYGVLTEEQKTILPRRAKMELISNMIISDENCHICYTDSMDTVLEPCGHGAICFHCSNQIRQCPLCRVDISGRVRIAKKQSVISLERSFTYLMGMNSNEPISTMEHTIDETNFLAAISHYRIVISTKYGEITIAIFITQIFSWEITGPEEAARNCNEI</sequence>
<dbReference type="GO" id="GO:0005737">
    <property type="term" value="C:cytoplasm"/>
    <property type="evidence" value="ECO:0007669"/>
    <property type="project" value="TreeGrafter"/>
</dbReference>
<feature type="domain" description="B30.2/SPRY" evidence="6">
    <location>
        <begin position="31"/>
        <end position="219"/>
    </location>
</feature>
<evidence type="ECO:0000313" key="9">
    <source>
        <dbReference type="Proteomes" id="UP000274756"/>
    </source>
</evidence>
<dbReference type="InterPro" id="IPR013083">
    <property type="entry name" value="Znf_RING/FYVE/PHD"/>
</dbReference>
<dbReference type="WBParaSite" id="DME_0000886201-mRNA-1">
    <property type="protein sequence ID" value="DME_0000886201-mRNA-1"/>
    <property type="gene ID" value="DME_0000886201"/>
</dbReference>
<reference evidence="7 9" key="2">
    <citation type="submission" date="2018-11" db="EMBL/GenBank/DDBJ databases">
        <authorList>
            <consortium name="Pathogen Informatics"/>
        </authorList>
    </citation>
    <scope>NUCLEOTIDE SEQUENCE [LARGE SCALE GENOMIC DNA]</scope>
</reference>
<dbReference type="GO" id="GO:0051603">
    <property type="term" value="P:proteolysis involved in protein catabolic process"/>
    <property type="evidence" value="ECO:0007669"/>
    <property type="project" value="TreeGrafter"/>
</dbReference>
<evidence type="ECO:0000256" key="2">
    <source>
        <dbReference type="ARBA" id="ARBA00022771"/>
    </source>
</evidence>
<dbReference type="Proteomes" id="UP000274756">
    <property type="component" value="Unassembled WGS sequence"/>
</dbReference>
<dbReference type="STRING" id="318479.A0A0N4UM11"/>
<dbReference type="PROSITE" id="PS50089">
    <property type="entry name" value="ZF_RING_2"/>
    <property type="match status" value="1"/>
</dbReference>
<dbReference type="Gene3D" id="2.60.120.920">
    <property type="match status" value="1"/>
</dbReference>
<feature type="domain" description="RING-type" evidence="5">
    <location>
        <begin position="264"/>
        <end position="299"/>
    </location>
</feature>
<keyword evidence="1" id="KW-0479">Metal-binding</keyword>
<dbReference type="FunFam" id="1.10.1170.10:FF:000002">
    <property type="entry name" value="Baculoviral IAP repeat containing 7"/>
    <property type="match status" value="1"/>
</dbReference>
<keyword evidence="9" id="KW-1185">Reference proteome</keyword>
<dbReference type="Gene3D" id="3.30.40.10">
    <property type="entry name" value="Zinc/RING finger domain, C3HC4 (zinc finger)"/>
    <property type="match status" value="1"/>
</dbReference>
<organism evidence="8 10">
    <name type="scientific">Dracunculus medinensis</name>
    <name type="common">Guinea worm</name>
    <dbReference type="NCBI Taxonomy" id="318479"/>
    <lineage>
        <taxon>Eukaryota</taxon>
        <taxon>Metazoa</taxon>
        <taxon>Ecdysozoa</taxon>
        <taxon>Nematoda</taxon>
        <taxon>Chromadorea</taxon>
        <taxon>Rhabditida</taxon>
        <taxon>Spirurina</taxon>
        <taxon>Dracunculoidea</taxon>
        <taxon>Dracunculidae</taxon>
        <taxon>Dracunculus</taxon>
    </lineage>
</organism>
<protein>
    <submittedName>
        <fullName evidence="10">RING-type domain-containing protein</fullName>
    </submittedName>
</protein>
<dbReference type="InterPro" id="IPR001841">
    <property type="entry name" value="Znf_RING"/>
</dbReference>
<dbReference type="Pfam" id="PF00622">
    <property type="entry name" value="SPRY"/>
    <property type="match status" value="1"/>
</dbReference>
<evidence type="ECO:0000259" key="6">
    <source>
        <dbReference type="PROSITE" id="PS50188"/>
    </source>
</evidence>
<gene>
    <name evidence="7" type="ORF">DME_LOCUS2722</name>
</gene>
<dbReference type="Proteomes" id="UP000038040">
    <property type="component" value="Unplaced"/>
</dbReference>
<proteinExistence type="predicted"/>
<evidence type="ECO:0000259" key="5">
    <source>
        <dbReference type="PROSITE" id="PS50089"/>
    </source>
</evidence>
<dbReference type="EMBL" id="UYYG01000076">
    <property type="protein sequence ID" value="VDN52749.1"/>
    <property type="molecule type" value="Genomic_DNA"/>
</dbReference>
<dbReference type="InterPro" id="IPR043136">
    <property type="entry name" value="B30.2/SPRY_sf"/>
</dbReference>
<name>A0A0N4UM11_DRAME</name>
<evidence type="ECO:0000313" key="7">
    <source>
        <dbReference type="EMBL" id="VDN52749.1"/>
    </source>
</evidence>
<accession>A0A0N4UM11</accession>
<dbReference type="SMART" id="SM00184">
    <property type="entry name" value="RING"/>
    <property type="match status" value="1"/>
</dbReference>
<dbReference type="SUPFAM" id="SSF49899">
    <property type="entry name" value="Concanavalin A-like lectins/glucanases"/>
    <property type="match status" value="1"/>
</dbReference>
<evidence type="ECO:0000313" key="8">
    <source>
        <dbReference type="Proteomes" id="UP000038040"/>
    </source>
</evidence>
<dbReference type="PROSITE" id="PS50188">
    <property type="entry name" value="B302_SPRY"/>
    <property type="match status" value="1"/>
</dbReference>
<dbReference type="AlphaFoldDB" id="A0A0N4UM11"/>
<keyword evidence="2 4" id="KW-0863">Zinc-finger</keyword>
<dbReference type="OrthoDB" id="10017393at2759"/>
<reference evidence="10" key="1">
    <citation type="submission" date="2017-02" db="UniProtKB">
        <authorList>
            <consortium name="WormBaseParasite"/>
        </authorList>
    </citation>
    <scope>IDENTIFICATION</scope>
</reference>
<dbReference type="PANTHER" id="PTHR13363:SF6">
    <property type="entry name" value="RING FINGER AND SPRY DOMAIN-CONTAINING PROTEIN 1"/>
    <property type="match status" value="1"/>
</dbReference>
<dbReference type="SUPFAM" id="SSF57850">
    <property type="entry name" value="RING/U-box"/>
    <property type="match status" value="1"/>
</dbReference>
<evidence type="ECO:0000256" key="4">
    <source>
        <dbReference type="PROSITE-ProRule" id="PRU00175"/>
    </source>
</evidence>
<dbReference type="GO" id="GO:0008270">
    <property type="term" value="F:zinc ion binding"/>
    <property type="evidence" value="ECO:0007669"/>
    <property type="project" value="UniProtKB-KW"/>
</dbReference>
<dbReference type="PANTHER" id="PTHR13363">
    <property type="entry name" value="RING FINGER AND SRY DOMAIN-CONTAINING"/>
    <property type="match status" value="1"/>
</dbReference>
<dbReference type="InterPro" id="IPR013320">
    <property type="entry name" value="ConA-like_dom_sf"/>
</dbReference>
<dbReference type="GO" id="GO:0004842">
    <property type="term" value="F:ubiquitin-protein transferase activity"/>
    <property type="evidence" value="ECO:0007669"/>
    <property type="project" value="InterPro"/>
</dbReference>
<dbReference type="InterPro" id="IPR003877">
    <property type="entry name" value="SPRY_dom"/>
</dbReference>
<evidence type="ECO:0000256" key="1">
    <source>
        <dbReference type="ARBA" id="ARBA00022723"/>
    </source>
</evidence>
<evidence type="ECO:0000313" key="10">
    <source>
        <dbReference type="WBParaSite" id="DME_0000886201-mRNA-1"/>
    </source>
</evidence>
<dbReference type="InterPro" id="IPR045129">
    <property type="entry name" value="RNF123/RKP/RSPRY1"/>
</dbReference>
<dbReference type="InterPro" id="IPR001870">
    <property type="entry name" value="B30.2/SPRY"/>
</dbReference>